<evidence type="ECO:0000256" key="3">
    <source>
        <dbReference type="ARBA" id="ARBA00005022"/>
    </source>
</evidence>
<dbReference type="AlphaFoldDB" id="A0AA40EFJ0"/>
<feature type="domain" description="TauD/TfdA-like" evidence="17">
    <location>
        <begin position="161"/>
        <end position="420"/>
    </location>
</feature>
<dbReference type="GO" id="GO:0045329">
    <property type="term" value="P:carnitine biosynthetic process"/>
    <property type="evidence" value="ECO:0007669"/>
    <property type="project" value="UniProtKB-KW"/>
</dbReference>
<dbReference type="Pfam" id="PF02668">
    <property type="entry name" value="TauD"/>
    <property type="match status" value="1"/>
</dbReference>
<evidence type="ECO:0000256" key="15">
    <source>
        <dbReference type="ARBA" id="ARBA00049334"/>
    </source>
</evidence>
<dbReference type="EMBL" id="JAUKTV010000004">
    <property type="protein sequence ID" value="KAK0739729.1"/>
    <property type="molecule type" value="Genomic_DNA"/>
</dbReference>
<evidence type="ECO:0000256" key="4">
    <source>
        <dbReference type="ARBA" id="ARBA00008654"/>
    </source>
</evidence>
<comment type="function">
    <text evidence="14">Converts trimethyllysine (TML) into hydroxytrimethyllysine (HTML).</text>
</comment>
<keyword evidence="9" id="KW-0560">Oxidoreductase</keyword>
<evidence type="ECO:0000256" key="6">
    <source>
        <dbReference type="ARBA" id="ARBA00022723"/>
    </source>
</evidence>
<evidence type="ECO:0000256" key="2">
    <source>
        <dbReference type="ARBA" id="ARBA00001961"/>
    </source>
</evidence>
<organism evidence="19 20">
    <name type="scientific">Apiosordaria backusii</name>
    <dbReference type="NCBI Taxonomy" id="314023"/>
    <lineage>
        <taxon>Eukaryota</taxon>
        <taxon>Fungi</taxon>
        <taxon>Dikarya</taxon>
        <taxon>Ascomycota</taxon>
        <taxon>Pezizomycotina</taxon>
        <taxon>Sordariomycetes</taxon>
        <taxon>Sordariomycetidae</taxon>
        <taxon>Sordariales</taxon>
        <taxon>Lasiosphaeriaceae</taxon>
        <taxon>Apiosordaria</taxon>
    </lineage>
</organism>
<comment type="catalytic activity">
    <reaction evidence="15">
        <text>N(6),N(6),N(6)-trimethyl-L-lysine + 2-oxoglutarate + O2 = (3S)-3-hydroxy-N(6),N(6),N(6)-trimethyl-L-lysine + succinate + CO2</text>
        <dbReference type="Rhea" id="RHEA:14181"/>
        <dbReference type="ChEBI" id="CHEBI:15379"/>
        <dbReference type="ChEBI" id="CHEBI:16526"/>
        <dbReference type="ChEBI" id="CHEBI:16810"/>
        <dbReference type="ChEBI" id="CHEBI:30031"/>
        <dbReference type="ChEBI" id="CHEBI:58100"/>
        <dbReference type="ChEBI" id="CHEBI:141499"/>
        <dbReference type="EC" id="1.14.11.8"/>
    </reaction>
</comment>
<dbReference type="InterPro" id="IPR038492">
    <property type="entry name" value="GBBH-like_N_sf"/>
</dbReference>
<gene>
    <name evidence="19" type="ORF">B0T21DRAFT_410061</name>
</gene>
<evidence type="ECO:0000256" key="14">
    <source>
        <dbReference type="ARBA" id="ARBA00046008"/>
    </source>
</evidence>
<reference evidence="19" key="1">
    <citation type="submission" date="2023-06" db="EMBL/GenBank/DDBJ databases">
        <title>Genome-scale phylogeny and comparative genomics of the fungal order Sordariales.</title>
        <authorList>
            <consortium name="Lawrence Berkeley National Laboratory"/>
            <person name="Hensen N."/>
            <person name="Bonometti L."/>
            <person name="Westerberg I."/>
            <person name="Brannstrom I.O."/>
            <person name="Guillou S."/>
            <person name="Cros-Aarteil S."/>
            <person name="Calhoun S."/>
            <person name="Haridas S."/>
            <person name="Kuo A."/>
            <person name="Mondo S."/>
            <person name="Pangilinan J."/>
            <person name="Riley R."/>
            <person name="Labutti K."/>
            <person name="Andreopoulos B."/>
            <person name="Lipzen A."/>
            <person name="Chen C."/>
            <person name="Yanf M."/>
            <person name="Daum C."/>
            <person name="Ng V."/>
            <person name="Clum A."/>
            <person name="Steindorff A."/>
            <person name="Ohm R."/>
            <person name="Martin F."/>
            <person name="Silar P."/>
            <person name="Natvig D."/>
            <person name="Lalanne C."/>
            <person name="Gautier V."/>
            <person name="Ament-Velasquez S.L."/>
            <person name="Kruys A."/>
            <person name="Hutchinson M.I."/>
            <person name="Powell A.J."/>
            <person name="Barry K."/>
            <person name="Miller A.N."/>
            <person name="Grigoriev I.V."/>
            <person name="Debuchy R."/>
            <person name="Gladieux P."/>
            <person name="Thoren M.H."/>
            <person name="Johannesson H."/>
        </authorList>
    </citation>
    <scope>NUCLEOTIDE SEQUENCE</scope>
    <source>
        <strain evidence="19">CBS 540.89</strain>
    </source>
</reference>
<evidence type="ECO:0000313" key="19">
    <source>
        <dbReference type="EMBL" id="KAK0739729.1"/>
    </source>
</evidence>
<evidence type="ECO:0000256" key="1">
    <source>
        <dbReference type="ARBA" id="ARBA00001954"/>
    </source>
</evidence>
<dbReference type="Gene3D" id="3.60.130.10">
    <property type="entry name" value="Clavaminate synthase-like"/>
    <property type="match status" value="1"/>
</dbReference>
<evidence type="ECO:0000256" key="11">
    <source>
        <dbReference type="ARBA" id="ARBA00030363"/>
    </source>
</evidence>
<sequence length="446" mass="50520">MKSFRALRPALLKREFLAAASSRGSFPRRVGASFTLCATTTTRQRLNVRHYSSSQKTASIGTDGLKVDVSEGVKKRESLPYFWLRDNCRCASCINQDTRQRNFNTFAIPSDIKPSNVSSTAEGVSVQWSDGHQSQYDWDFLQFYVSSDKRDRSVTHDLHYWGAEIAENQPTVPYNDVMSSEKGVAELTAKIQKYGFSFIDSTPFSDPDLTRQVLERIAFIRLTHYGGFYDFIPDLAMADTAYTNLALPAHTDNTYFTDPSGLQAFHLLSHTPPPGVSAESAQGGASLLVDSFNAARILKQEDPKAFEILSKVRLPWHASGNAGITITPDKLYPVLELDEDSGELHRARWNNDDRGVVPFGESFSPEEWYGAARKWDEILRRAESEFWVQLTPGRVLVFDNWRVMHGRSAFEGIRRICGAYLNRDDWISRWRNTNFDRKKVLDSVIG</sequence>
<keyword evidence="8 19" id="KW-0223">Dioxygenase</keyword>
<dbReference type="SUPFAM" id="SSF51197">
    <property type="entry name" value="Clavaminate synthase-like"/>
    <property type="match status" value="1"/>
</dbReference>
<dbReference type="InterPro" id="IPR010376">
    <property type="entry name" value="GBBH-like_N"/>
</dbReference>
<dbReference type="Gene3D" id="3.30.2020.30">
    <property type="match status" value="1"/>
</dbReference>
<keyword evidence="7" id="KW-0124">Carnitine biosynthesis</keyword>
<dbReference type="Proteomes" id="UP001172159">
    <property type="component" value="Unassembled WGS sequence"/>
</dbReference>
<evidence type="ECO:0000256" key="13">
    <source>
        <dbReference type="ARBA" id="ARBA00032283"/>
    </source>
</evidence>
<name>A0AA40EFJ0_9PEZI</name>
<evidence type="ECO:0000256" key="8">
    <source>
        <dbReference type="ARBA" id="ARBA00022964"/>
    </source>
</evidence>
<comment type="pathway">
    <text evidence="3">Amine and polyamine biosynthesis; carnitine biosynthesis.</text>
</comment>
<keyword evidence="6" id="KW-0479">Metal-binding</keyword>
<evidence type="ECO:0000256" key="9">
    <source>
        <dbReference type="ARBA" id="ARBA00023002"/>
    </source>
</evidence>
<feature type="domain" description="Gamma-butyrobetaine hydroxylase-like N-terminal" evidence="18">
    <location>
        <begin position="74"/>
        <end position="141"/>
    </location>
</feature>
<keyword evidence="20" id="KW-1185">Reference proteome</keyword>
<evidence type="ECO:0000313" key="20">
    <source>
        <dbReference type="Proteomes" id="UP001172159"/>
    </source>
</evidence>
<evidence type="ECO:0000256" key="5">
    <source>
        <dbReference type="ARBA" id="ARBA00012267"/>
    </source>
</evidence>
<dbReference type="PANTHER" id="PTHR10696">
    <property type="entry name" value="GAMMA-BUTYROBETAINE HYDROXYLASE-RELATED"/>
    <property type="match status" value="1"/>
</dbReference>
<keyword evidence="10" id="KW-0408">Iron</keyword>
<dbReference type="InterPro" id="IPR003819">
    <property type="entry name" value="TauD/TfdA-like"/>
</dbReference>
<dbReference type="EC" id="1.14.11.8" evidence="5"/>
<evidence type="ECO:0000259" key="17">
    <source>
        <dbReference type="Pfam" id="PF02668"/>
    </source>
</evidence>
<evidence type="ECO:0000256" key="12">
    <source>
        <dbReference type="ARBA" id="ARBA00031778"/>
    </source>
</evidence>
<evidence type="ECO:0000259" key="18">
    <source>
        <dbReference type="Pfam" id="PF06155"/>
    </source>
</evidence>
<dbReference type="PANTHER" id="PTHR10696:SF51">
    <property type="entry name" value="TRIMETHYLLYSINE DIOXYGENASE, MITOCHONDRIAL"/>
    <property type="match status" value="1"/>
</dbReference>
<dbReference type="InterPro" id="IPR012776">
    <property type="entry name" value="Trimethyllysine_dOase"/>
</dbReference>
<comment type="similarity">
    <text evidence="4">Belongs to the gamma-BBH/TMLD family.</text>
</comment>
<dbReference type="FunFam" id="3.30.2020.30:FF:000002">
    <property type="entry name" value="Putative gamma-butyrobetaine dioxygenase"/>
    <property type="match status" value="1"/>
</dbReference>
<evidence type="ECO:0000256" key="7">
    <source>
        <dbReference type="ARBA" id="ARBA00022873"/>
    </source>
</evidence>
<dbReference type="CDD" id="cd00250">
    <property type="entry name" value="CAS_like"/>
    <property type="match status" value="1"/>
</dbReference>
<dbReference type="FunFam" id="3.60.130.10:FF:000001">
    <property type="entry name" value="Trimethyllysine dioxygenase, mitochondrial"/>
    <property type="match status" value="1"/>
</dbReference>
<comment type="caution">
    <text evidence="19">The sequence shown here is derived from an EMBL/GenBank/DDBJ whole genome shotgun (WGS) entry which is preliminary data.</text>
</comment>
<comment type="cofactor">
    <cofactor evidence="2">
        <name>L-ascorbate</name>
        <dbReference type="ChEBI" id="CHEBI:38290"/>
    </cofactor>
</comment>
<evidence type="ECO:0000256" key="10">
    <source>
        <dbReference type="ARBA" id="ARBA00023004"/>
    </source>
</evidence>
<dbReference type="GO" id="GO:0050353">
    <property type="term" value="F:trimethyllysine dioxygenase activity"/>
    <property type="evidence" value="ECO:0007669"/>
    <property type="project" value="UniProtKB-EC"/>
</dbReference>
<dbReference type="Pfam" id="PF06155">
    <property type="entry name" value="GBBH-like_N"/>
    <property type="match status" value="1"/>
</dbReference>
<dbReference type="NCBIfam" id="TIGR02410">
    <property type="entry name" value="carnitine_TMLD"/>
    <property type="match status" value="1"/>
</dbReference>
<proteinExistence type="inferred from homology"/>
<comment type="cofactor">
    <cofactor evidence="1">
        <name>Fe(2+)</name>
        <dbReference type="ChEBI" id="CHEBI:29033"/>
    </cofactor>
</comment>
<protein>
    <recommendedName>
        <fullName evidence="16">Trimethyllysine dioxygenase</fullName>
        <ecNumber evidence="5">1.14.11.8</ecNumber>
    </recommendedName>
    <alternativeName>
        <fullName evidence="12">Epsilon-trimethyllysine 2-oxoglutarate dioxygenase</fullName>
    </alternativeName>
    <alternativeName>
        <fullName evidence="11">TML hydroxylase</fullName>
    </alternativeName>
    <alternativeName>
        <fullName evidence="13">TML-alpha-ketoglutarate dioxygenase</fullName>
    </alternativeName>
</protein>
<dbReference type="InterPro" id="IPR042098">
    <property type="entry name" value="TauD-like_sf"/>
</dbReference>
<dbReference type="GO" id="GO:0005739">
    <property type="term" value="C:mitochondrion"/>
    <property type="evidence" value="ECO:0007669"/>
    <property type="project" value="TreeGrafter"/>
</dbReference>
<evidence type="ECO:0000256" key="16">
    <source>
        <dbReference type="ARBA" id="ARBA00071191"/>
    </source>
</evidence>
<accession>A0AA40EFJ0</accession>
<dbReference type="GO" id="GO:0005506">
    <property type="term" value="F:iron ion binding"/>
    <property type="evidence" value="ECO:0007669"/>
    <property type="project" value="InterPro"/>
</dbReference>
<dbReference type="InterPro" id="IPR050411">
    <property type="entry name" value="AlphaKG_dependent_hydroxylases"/>
</dbReference>